<evidence type="ECO:0008006" key="4">
    <source>
        <dbReference type="Google" id="ProtNLM"/>
    </source>
</evidence>
<dbReference type="OrthoDB" id="2382049at2"/>
<protein>
    <recommendedName>
        <fullName evidence="4">Copper transporter</fullName>
    </recommendedName>
</protein>
<dbReference type="InterPro" id="IPR021522">
    <property type="entry name" value="MctB"/>
</dbReference>
<dbReference type="Pfam" id="PF11382">
    <property type="entry name" value="MctB"/>
    <property type="match status" value="1"/>
</dbReference>
<gene>
    <name evidence="2" type="ORF">KKC1_15510</name>
</gene>
<evidence type="ECO:0000313" key="2">
    <source>
        <dbReference type="EMBL" id="GAW92397.1"/>
    </source>
</evidence>
<keyword evidence="3" id="KW-1185">Reference proteome</keyword>
<proteinExistence type="predicted"/>
<evidence type="ECO:0000256" key="1">
    <source>
        <dbReference type="SAM" id="Coils"/>
    </source>
</evidence>
<reference evidence="3" key="1">
    <citation type="journal article" date="2017" name="Appl. Environ. Microbiol.">
        <title>Genomic analysis of Calderihabitans maritimus KKC1, a thermophilic hydrogenogenic carboxydotrophic bacterium isolated from marine sediment.</title>
        <authorList>
            <person name="Omae K."/>
            <person name="Yoneda Y."/>
            <person name="Fukuyama Y."/>
            <person name="Yoshida T."/>
            <person name="Sako Y."/>
        </authorList>
    </citation>
    <scope>NUCLEOTIDE SEQUENCE [LARGE SCALE GENOMIC DNA]</scope>
    <source>
        <strain evidence="3">KKC1</strain>
    </source>
</reference>
<sequence length="287" mass="31412">MMDLKYHIASLVAVFLALGIGILVGSTVIGDDLIVKEQKELIDRLEGDFAKLREQNQIFQRELAATRSSAETYQEFAEKIFPLLVADRLKGMKVAVVGSGASINELQNLTDSLKLAGAEICSITGVADPSLQDKDKLFTMMRQLGLATFQELLSYLGHSVGKAIAEKDATAKASLEHFDLVETIGSYDNEVDAVVLVGRNGEGTADLVKFFTLSLIKILQQQQIEVIGTQLSGGDSSFLTHYQKLHIKTVSNIDTVPGMTDLVFMLQKYRADYEERPAAEKLLPAGQ</sequence>
<dbReference type="AlphaFoldDB" id="A0A1Z5HSS1"/>
<keyword evidence="1" id="KW-0175">Coiled coil</keyword>
<evidence type="ECO:0000313" key="3">
    <source>
        <dbReference type="Proteomes" id="UP000197032"/>
    </source>
</evidence>
<dbReference type="Proteomes" id="UP000197032">
    <property type="component" value="Unassembled WGS sequence"/>
</dbReference>
<comment type="caution">
    <text evidence="2">The sequence shown here is derived from an EMBL/GenBank/DDBJ whole genome shotgun (WGS) entry which is preliminary data.</text>
</comment>
<dbReference type="RefSeq" id="WP_088553759.1">
    <property type="nucleotide sequence ID" value="NZ_BDGJ01000073.1"/>
</dbReference>
<dbReference type="GO" id="GO:0016020">
    <property type="term" value="C:membrane"/>
    <property type="evidence" value="ECO:0007669"/>
    <property type="project" value="InterPro"/>
</dbReference>
<dbReference type="GO" id="GO:0055070">
    <property type="term" value="P:copper ion homeostasis"/>
    <property type="evidence" value="ECO:0007669"/>
    <property type="project" value="InterPro"/>
</dbReference>
<name>A0A1Z5HSS1_9FIRM</name>
<accession>A0A1Z5HSS1</accession>
<organism evidence="2 3">
    <name type="scientific">Calderihabitans maritimus</name>
    <dbReference type="NCBI Taxonomy" id="1246530"/>
    <lineage>
        <taxon>Bacteria</taxon>
        <taxon>Bacillati</taxon>
        <taxon>Bacillota</taxon>
        <taxon>Clostridia</taxon>
        <taxon>Neomoorellales</taxon>
        <taxon>Calderihabitantaceae</taxon>
        <taxon>Calderihabitans</taxon>
    </lineage>
</organism>
<dbReference type="EMBL" id="BDGJ01000073">
    <property type="protein sequence ID" value="GAW92397.1"/>
    <property type="molecule type" value="Genomic_DNA"/>
</dbReference>
<feature type="coiled-coil region" evidence="1">
    <location>
        <begin position="35"/>
        <end position="62"/>
    </location>
</feature>